<dbReference type="InterPro" id="IPR011008">
    <property type="entry name" value="Dimeric_a/b-barrel"/>
</dbReference>
<protein>
    <submittedName>
        <fullName evidence="2">Antibiotic biosynthesis monooxygenase</fullName>
    </submittedName>
</protein>
<sequence>MTVTARIDSSRPVATLINTFTVSPDRQGELLALLAHATEETMKHQPGFVCANFHASQDGERVINYAQWESEEHYRTMLANPEARVHMDQAAKIATDVQPRLFQVHSTHGRTHP</sequence>
<gene>
    <name evidence="2" type="ORF">CTZ28_39230</name>
</gene>
<name>A0A3M0IFE1_9ACTN</name>
<dbReference type="Pfam" id="PF03992">
    <property type="entry name" value="ABM"/>
    <property type="match status" value="1"/>
</dbReference>
<comment type="caution">
    <text evidence="2">The sequence shown here is derived from an EMBL/GenBank/DDBJ whole genome shotgun (WGS) entry which is preliminary data.</text>
</comment>
<dbReference type="EMBL" id="PENI01000040">
    <property type="protein sequence ID" value="RMB80576.1"/>
    <property type="molecule type" value="Genomic_DNA"/>
</dbReference>
<dbReference type="AlphaFoldDB" id="A0A3M0IFE1"/>
<keyword evidence="2" id="KW-0503">Monooxygenase</keyword>
<dbReference type="SUPFAM" id="SSF54909">
    <property type="entry name" value="Dimeric alpha+beta barrel"/>
    <property type="match status" value="1"/>
</dbReference>
<reference evidence="2 3" key="1">
    <citation type="submission" date="2017-11" db="EMBL/GenBank/DDBJ databases">
        <title>Draft genome of actinobacteria isolated from guarana (Paullinia cupana (Mart.) Ducke.</title>
        <authorList>
            <person name="Siqueira K.A."/>
            <person name="Liotti R.G."/>
            <person name="Mendes T.A.O."/>
            <person name="Soares M.A."/>
        </authorList>
    </citation>
    <scope>NUCLEOTIDE SEQUENCE [LARGE SCALE GENOMIC DNA]</scope>
    <source>
        <strain evidence="2 3">193</strain>
    </source>
</reference>
<evidence type="ECO:0000313" key="2">
    <source>
        <dbReference type="EMBL" id="RMB80576.1"/>
    </source>
</evidence>
<feature type="domain" description="ABM" evidence="1">
    <location>
        <begin position="14"/>
        <end position="105"/>
    </location>
</feature>
<evidence type="ECO:0000259" key="1">
    <source>
        <dbReference type="PROSITE" id="PS51725"/>
    </source>
</evidence>
<dbReference type="RefSeq" id="WP_121894588.1">
    <property type="nucleotide sequence ID" value="NZ_PENI01000040.1"/>
</dbReference>
<dbReference type="Proteomes" id="UP000270471">
    <property type="component" value="Unassembled WGS sequence"/>
</dbReference>
<dbReference type="GO" id="GO:0004497">
    <property type="term" value="F:monooxygenase activity"/>
    <property type="evidence" value="ECO:0007669"/>
    <property type="project" value="UniProtKB-KW"/>
</dbReference>
<evidence type="ECO:0000313" key="3">
    <source>
        <dbReference type="Proteomes" id="UP000270471"/>
    </source>
</evidence>
<organism evidence="2 3">
    <name type="scientific">Streptomyces shenzhenensis</name>
    <dbReference type="NCBI Taxonomy" id="943815"/>
    <lineage>
        <taxon>Bacteria</taxon>
        <taxon>Bacillati</taxon>
        <taxon>Actinomycetota</taxon>
        <taxon>Actinomycetes</taxon>
        <taxon>Kitasatosporales</taxon>
        <taxon>Streptomycetaceae</taxon>
        <taxon>Streptomyces</taxon>
    </lineage>
</organism>
<proteinExistence type="predicted"/>
<dbReference type="PROSITE" id="PS51725">
    <property type="entry name" value="ABM"/>
    <property type="match status" value="1"/>
</dbReference>
<keyword evidence="3" id="KW-1185">Reference proteome</keyword>
<keyword evidence="2" id="KW-0560">Oxidoreductase</keyword>
<dbReference type="Gene3D" id="3.30.70.100">
    <property type="match status" value="1"/>
</dbReference>
<dbReference type="OrthoDB" id="1493813at2"/>
<dbReference type="InterPro" id="IPR007138">
    <property type="entry name" value="ABM_dom"/>
</dbReference>
<accession>A0A3M0IFE1</accession>